<protein>
    <submittedName>
        <fullName evidence="1">Uncharacterized protein</fullName>
    </submittedName>
</protein>
<evidence type="ECO:0000313" key="2">
    <source>
        <dbReference type="Proteomes" id="UP001295462"/>
    </source>
</evidence>
<comment type="caution">
    <text evidence="1">The sequence shown here is derived from an EMBL/GenBank/DDBJ whole genome shotgun (WGS) entry which is preliminary data.</text>
</comment>
<gene>
    <name evidence="1" type="ORF">THF1A12_910001</name>
</gene>
<reference evidence="1" key="1">
    <citation type="submission" date="2022-01" db="EMBL/GenBank/DDBJ databases">
        <authorList>
            <person name="Lagorce A."/>
        </authorList>
    </citation>
    <scope>NUCLEOTIDE SEQUENCE</scope>
    <source>
        <strain evidence="1">Th15_F1_A12</strain>
    </source>
</reference>
<dbReference type="Proteomes" id="UP001295462">
    <property type="component" value="Unassembled WGS sequence"/>
</dbReference>
<evidence type="ECO:0000313" key="1">
    <source>
        <dbReference type="EMBL" id="CAH1604081.1"/>
    </source>
</evidence>
<dbReference type="EMBL" id="CAKMUD010000151">
    <property type="protein sequence ID" value="CAH1604081.1"/>
    <property type="molecule type" value="Genomic_DNA"/>
</dbReference>
<proteinExistence type="predicted"/>
<sequence length="42" mass="4854">MEHLISLTTQPNALLNAQISRQITTVMSVIELDTVRLFNVWR</sequence>
<name>A0AAU9QYZ9_9VIBR</name>
<dbReference type="AlphaFoldDB" id="A0AAU9QYZ9"/>
<organism evidence="1 2">
    <name type="scientific">Vibrio jasicida</name>
    <dbReference type="NCBI Taxonomy" id="766224"/>
    <lineage>
        <taxon>Bacteria</taxon>
        <taxon>Pseudomonadati</taxon>
        <taxon>Pseudomonadota</taxon>
        <taxon>Gammaproteobacteria</taxon>
        <taxon>Vibrionales</taxon>
        <taxon>Vibrionaceae</taxon>
        <taxon>Vibrio</taxon>
    </lineage>
</organism>
<accession>A0AAU9QYZ9</accession>